<dbReference type="InterPro" id="IPR001296">
    <property type="entry name" value="Glyco_trans_1"/>
</dbReference>
<evidence type="ECO:0000313" key="4">
    <source>
        <dbReference type="Proteomes" id="UP000522313"/>
    </source>
</evidence>
<dbReference type="AlphaFoldDB" id="A0A7X0JFD5"/>
<gene>
    <name evidence="3" type="ORF">F4693_003181</name>
</gene>
<proteinExistence type="predicted"/>
<sequence>MTGSVRVLHIAETAHGGVGTYLNQVLPALVADRDTAGAPLDIRVLLPAQDSFMLPRVDDAAITTWRRDGRSLWSLLMLAKASWHAYRTVRPEIVHLHSTFAGMIVRPLLLLARVLPGRRPQVVYSPHGWAFQIAGSRGRRRAIIWLERTLARITDRVIVLSDAEMRECVALGFPPKRLQRIYNGISEAPPPALPAPEGWPDQRLKVLFIGRFDHQKGLDTLIAAARLAPDRIAVRCIGASVVSGGPALDLPDNVAPLGWLDEPRIMAQLAMADVVAMPSRWEGFGLVAIEAMRAGRPVVASRIGGLPEVVEEGVTGRLVPPDDPEALLAALLADTPETRRTMAEAGRARFLAHFTARDSARQVATLYRQLLGREAARS</sequence>
<dbReference type="PANTHER" id="PTHR12526:SF630">
    <property type="entry name" value="GLYCOSYLTRANSFERASE"/>
    <property type="match status" value="1"/>
</dbReference>
<name>A0A7X0JFD5_9SPHN</name>
<dbReference type="GO" id="GO:0016757">
    <property type="term" value="F:glycosyltransferase activity"/>
    <property type="evidence" value="ECO:0007669"/>
    <property type="project" value="InterPro"/>
</dbReference>
<organism evidence="3 4">
    <name type="scientific">Sphingomonas endophytica</name>
    <dbReference type="NCBI Taxonomy" id="869719"/>
    <lineage>
        <taxon>Bacteria</taxon>
        <taxon>Pseudomonadati</taxon>
        <taxon>Pseudomonadota</taxon>
        <taxon>Alphaproteobacteria</taxon>
        <taxon>Sphingomonadales</taxon>
        <taxon>Sphingomonadaceae</taxon>
        <taxon>Sphingomonas</taxon>
    </lineage>
</organism>
<keyword evidence="3" id="KW-0808">Transferase</keyword>
<comment type="caution">
    <text evidence="3">The sequence shown here is derived from an EMBL/GenBank/DDBJ whole genome shotgun (WGS) entry which is preliminary data.</text>
</comment>
<evidence type="ECO:0000259" key="1">
    <source>
        <dbReference type="Pfam" id="PF00534"/>
    </source>
</evidence>
<reference evidence="3 4" key="2">
    <citation type="submission" date="2020-08" db="EMBL/GenBank/DDBJ databases">
        <authorList>
            <person name="Partida-Martinez L."/>
            <person name="Huntemann M."/>
            <person name="Clum A."/>
            <person name="Wang J."/>
            <person name="Palaniappan K."/>
            <person name="Ritter S."/>
            <person name="Chen I.-M."/>
            <person name="Stamatis D."/>
            <person name="Reddy T."/>
            <person name="O'Malley R."/>
            <person name="Daum C."/>
            <person name="Shapiro N."/>
            <person name="Ivanova N."/>
            <person name="Kyrpides N."/>
            <person name="Woyke T."/>
        </authorList>
    </citation>
    <scope>NUCLEOTIDE SEQUENCE [LARGE SCALE GENOMIC DNA]</scope>
    <source>
        <strain evidence="3 4">AS3.13</strain>
    </source>
</reference>
<accession>A0A7X0JFD5</accession>
<dbReference type="EMBL" id="JACHBT010000019">
    <property type="protein sequence ID" value="MBB6506184.1"/>
    <property type="molecule type" value="Genomic_DNA"/>
</dbReference>
<protein>
    <submittedName>
        <fullName evidence="3">Glycosyltransferase involved in cell wall biosynthesis</fullName>
    </submittedName>
</protein>
<feature type="domain" description="Glycosyl transferase family 1" evidence="1">
    <location>
        <begin position="195"/>
        <end position="348"/>
    </location>
</feature>
<dbReference type="PANTHER" id="PTHR12526">
    <property type="entry name" value="GLYCOSYLTRANSFERASE"/>
    <property type="match status" value="1"/>
</dbReference>
<evidence type="ECO:0000313" key="3">
    <source>
        <dbReference type="EMBL" id="MBB6506184.1"/>
    </source>
</evidence>
<dbReference type="SUPFAM" id="SSF53756">
    <property type="entry name" value="UDP-Glycosyltransferase/glycogen phosphorylase"/>
    <property type="match status" value="1"/>
</dbReference>
<reference evidence="3 4" key="1">
    <citation type="submission" date="2020-08" db="EMBL/GenBank/DDBJ databases">
        <title>The Agave Microbiome: Exploring the role of microbial communities in plant adaptations to desert environments.</title>
        <authorList>
            <person name="Partida-Martinez L.P."/>
        </authorList>
    </citation>
    <scope>NUCLEOTIDE SEQUENCE [LARGE SCALE GENOMIC DNA]</scope>
    <source>
        <strain evidence="3 4">AS3.13</strain>
    </source>
</reference>
<feature type="domain" description="Glycosyltransferase subfamily 4-like N-terminal" evidence="2">
    <location>
        <begin position="16"/>
        <end position="186"/>
    </location>
</feature>
<dbReference type="Pfam" id="PF00534">
    <property type="entry name" value="Glycos_transf_1"/>
    <property type="match status" value="1"/>
</dbReference>
<evidence type="ECO:0000259" key="2">
    <source>
        <dbReference type="Pfam" id="PF13439"/>
    </source>
</evidence>
<dbReference type="InterPro" id="IPR028098">
    <property type="entry name" value="Glyco_trans_4-like_N"/>
</dbReference>
<dbReference type="RefSeq" id="WP_184507582.1">
    <property type="nucleotide sequence ID" value="NZ_JACHBT010000019.1"/>
</dbReference>
<dbReference type="Gene3D" id="3.40.50.2000">
    <property type="entry name" value="Glycogen Phosphorylase B"/>
    <property type="match status" value="2"/>
</dbReference>
<dbReference type="Proteomes" id="UP000522313">
    <property type="component" value="Unassembled WGS sequence"/>
</dbReference>
<dbReference type="Pfam" id="PF13439">
    <property type="entry name" value="Glyco_transf_4"/>
    <property type="match status" value="1"/>
</dbReference>